<comment type="caution">
    <text evidence="2">The sequence shown here is derived from an EMBL/GenBank/DDBJ whole genome shotgun (WGS) entry which is preliminary data.</text>
</comment>
<dbReference type="PANTHER" id="PTHR42051">
    <property type="entry name" value="MEIOTICALLY UP-REGULATED PROTEIN PB1A10.08"/>
    <property type="match status" value="1"/>
</dbReference>
<name>A0A4U0U304_9PEZI</name>
<feature type="region of interest" description="Disordered" evidence="1">
    <location>
        <begin position="338"/>
        <end position="357"/>
    </location>
</feature>
<dbReference type="InterPro" id="IPR034443">
    <property type="entry name" value="PB1A10.08"/>
</dbReference>
<dbReference type="PANTHER" id="PTHR42051:SF1">
    <property type="entry name" value="MEIOTICALLY UP-REGULATED PROTEIN PB1A10.08"/>
    <property type="match status" value="1"/>
</dbReference>
<gene>
    <name evidence="2" type="ORF">B0A50_03798</name>
</gene>
<accession>A0A4U0U304</accession>
<dbReference type="OrthoDB" id="4181307at2759"/>
<reference evidence="2 3" key="1">
    <citation type="submission" date="2017-03" db="EMBL/GenBank/DDBJ databases">
        <title>Genomes of endolithic fungi from Antarctica.</title>
        <authorList>
            <person name="Coleine C."/>
            <person name="Masonjones S."/>
            <person name="Stajich J.E."/>
        </authorList>
    </citation>
    <scope>NUCLEOTIDE SEQUENCE [LARGE SCALE GENOMIC DNA]</scope>
    <source>
        <strain evidence="2 3">CCFEE 6315</strain>
    </source>
</reference>
<feature type="compositionally biased region" description="Low complexity" evidence="1">
    <location>
        <begin position="206"/>
        <end position="218"/>
    </location>
</feature>
<feature type="region of interest" description="Disordered" evidence="1">
    <location>
        <begin position="111"/>
        <end position="227"/>
    </location>
</feature>
<protein>
    <submittedName>
        <fullName evidence="2">Uncharacterized protein</fullName>
    </submittedName>
</protein>
<evidence type="ECO:0000313" key="2">
    <source>
        <dbReference type="EMBL" id="TKA29288.1"/>
    </source>
</evidence>
<evidence type="ECO:0000313" key="3">
    <source>
        <dbReference type="Proteomes" id="UP000308549"/>
    </source>
</evidence>
<dbReference type="Proteomes" id="UP000308549">
    <property type="component" value="Unassembled WGS sequence"/>
</dbReference>
<proteinExistence type="predicted"/>
<organism evidence="2 3">
    <name type="scientific">Salinomyces thailandicus</name>
    <dbReference type="NCBI Taxonomy" id="706561"/>
    <lineage>
        <taxon>Eukaryota</taxon>
        <taxon>Fungi</taxon>
        <taxon>Dikarya</taxon>
        <taxon>Ascomycota</taxon>
        <taxon>Pezizomycotina</taxon>
        <taxon>Dothideomycetes</taxon>
        <taxon>Dothideomycetidae</taxon>
        <taxon>Mycosphaerellales</taxon>
        <taxon>Teratosphaeriaceae</taxon>
        <taxon>Salinomyces</taxon>
    </lineage>
</organism>
<evidence type="ECO:0000256" key="1">
    <source>
        <dbReference type="SAM" id="MobiDB-lite"/>
    </source>
</evidence>
<feature type="compositionally biased region" description="Pro residues" evidence="1">
    <location>
        <begin position="1"/>
        <end position="12"/>
    </location>
</feature>
<dbReference type="AlphaFoldDB" id="A0A4U0U304"/>
<feature type="region of interest" description="Disordered" evidence="1">
    <location>
        <begin position="1"/>
        <end position="80"/>
    </location>
</feature>
<feature type="compositionally biased region" description="Basic and acidic residues" evidence="1">
    <location>
        <begin position="183"/>
        <end position="194"/>
    </location>
</feature>
<keyword evidence="3" id="KW-1185">Reference proteome</keyword>
<feature type="region of interest" description="Disordered" evidence="1">
    <location>
        <begin position="507"/>
        <end position="530"/>
    </location>
</feature>
<sequence>MRPASKPVPVPTPAQSHAGGKSHSMPSRSRNVPSRGKRKPPAAHDPTAMPPAVAALLSMTTIPPPKPNQFKRRPRAERRVSIDELVNEWKSDDTWKASSYSSSPALSVLLEDASDGEGHSVSIDESGTEDGLMHARSTSSDSVPSLEADDRSVFSLGSPSTPESLRSRKSSSNLKRDRMRLRAFTEDASADHPLEAVPLPGDEDSLLLSPPGSRSSTPKPRSSFKSNLTTSLRALRKSFGAFSLHSATAPAQRTSASPSSTFSDQMLWSHPALFPRFSSEVRPAISGTPTEAQRRYLNPVPLSFEEQEAPFQQALHAPYLAEHVLDDVPHIQMQTYNRGRRKTTAKRGVSRDSSSEAGRALLTAADVRQREPRENSDFLRVVVLEMNMRREGKLESGRARIWLPPRQACMPGAEGEKVPRRWMGIIKNPIQIKNKSTTKAMDKSSLRRLPPEHRNRIFKLVLCPADGIKIDASCKKPQADFLLKSLRLSAENLEAQKSREYDDSIAVLSGVRDPPSSSRKPADWMANASERGAAELLQAARAGVQVSEGKEAPA</sequence>
<dbReference type="EMBL" id="NAJL01000015">
    <property type="protein sequence ID" value="TKA29288.1"/>
    <property type="molecule type" value="Genomic_DNA"/>
</dbReference>